<evidence type="ECO:0000313" key="2">
    <source>
        <dbReference type="Proteomes" id="UP001258315"/>
    </source>
</evidence>
<gene>
    <name evidence="1" type="ORF">QE417_000616</name>
</gene>
<proteinExistence type="predicted"/>
<dbReference type="InterPro" id="IPR009097">
    <property type="entry name" value="Cyclic_Pdiesterase"/>
</dbReference>
<protein>
    <submittedName>
        <fullName evidence="1">2'-5' RNA ligase</fullName>
    </submittedName>
</protein>
<dbReference type="SUPFAM" id="SSF55144">
    <property type="entry name" value="LigT-like"/>
    <property type="match status" value="1"/>
</dbReference>
<dbReference type="EMBL" id="JAVLVU010000001">
    <property type="protein sequence ID" value="MDT3401544.1"/>
    <property type="molecule type" value="Genomic_DNA"/>
</dbReference>
<dbReference type="GO" id="GO:0016874">
    <property type="term" value="F:ligase activity"/>
    <property type="evidence" value="ECO:0007669"/>
    <property type="project" value="UniProtKB-KW"/>
</dbReference>
<dbReference type="Pfam" id="PF13563">
    <property type="entry name" value="2_5_RNA_ligase2"/>
    <property type="match status" value="1"/>
</dbReference>
<organism evidence="1 2">
    <name type="scientific">Mucilaginibacter terrae</name>
    <dbReference type="NCBI Taxonomy" id="1955052"/>
    <lineage>
        <taxon>Bacteria</taxon>
        <taxon>Pseudomonadati</taxon>
        <taxon>Bacteroidota</taxon>
        <taxon>Sphingobacteriia</taxon>
        <taxon>Sphingobacteriales</taxon>
        <taxon>Sphingobacteriaceae</taxon>
        <taxon>Mucilaginibacter</taxon>
    </lineage>
</organism>
<dbReference type="Proteomes" id="UP001258315">
    <property type="component" value="Unassembled WGS sequence"/>
</dbReference>
<sequence length="184" mass="21779">MNDYNDYLFLLEPSDVVKKQVEHCKLKASEYIGTYPGVKGTAHLSICMLERQKPHIINSFIESIKNKINSMPPVTLQVNGFEYFVHGEDRMTIYAAIKPTFKSDNWFALLRKQLNTKKLITPHITVTKHITTDDFYKLWRELRLVPYKESFTVDKLTILVKETFKPNAKYDIYERLYFKNELKY</sequence>
<name>A0ABU3GP36_9SPHI</name>
<dbReference type="Gene3D" id="3.90.1140.10">
    <property type="entry name" value="Cyclic phosphodiesterase"/>
    <property type="match status" value="1"/>
</dbReference>
<evidence type="ECO:0000313" key="1">
    <source>
        <dbReference type="EMBL" id="MDT3401544.1"/>
    </source>
</evidence>
<reference evidence="2" key="1">
    <citation type="submission" date="2023-07" db="EMBL/GenBank/DDBJ databases">
        <title>Functional and genomic diversity of the sorghum phyllosphere microbiome.</title>
        <authorList>
            <person name="Shade A."/>
        </authorList>
    </citation>
    <scope>NUCLEOTIDE SEQUENCE [LARGE SCALE GENOMIC DNA]</scope>
    <source>
        <strain evidence="2">SORGH_AS_0422</strain>
    </source>
</reference>
<comment type="caution">
    <text evidence="1">The sequence shown here is derived from an EMBL/GenBank/DDBJ whole genome shotgun (WGS) entry which is preliminary data.</text>
</comment>
<keyword evidence="2" id="KW-1185">Reference proteome</keyword>
<keyword evidence="1" id="KW-0436">Ligase</keyword>
<accession>A0ABU3GP36</accession>
<dbReference type="RefSeq" id="WP_311947430.1">
    <property type="nucleotide sequence ID" value="NZ_JAVLVU010000001.1"/>
</dbReference>